<dbReference type="SUPFAM" id="SSF52518">
    <property type="entry name" value="Thiamin diphosphate-binding fold (THDP-binding)"/>
    <property type="match status" value="1"/>
</dbReference>
<evidence type="ECO:0000256" key="2">
    <source>
        <dbReference type="ARBA" id="ARBA00007812"/>
    </source>
</evidence>
<evidence type="ECO:0000256" key="10">
    <source>
        <dbReference type="ARBA" id="ARBA00038875"/>
    </source>
</evidence>
<dbReference type="GO" id="GO:0030976">
    <property type="term" value="F:thiamine pyrophosphate binding"/>
    <property type="evidence" value="ECO:0007669"/>
    <property type="project" value="InterPro"/>
</dbReference>
<keyword evidence="5" id="KW-0786">Thiamine pyrophosphate</keyword>
<keyword evidence="6" id="KW-0456">Lyase</keyword>
<dbReference type="Pfam" id="PF02775">
    <property type="entry name" value="TPP_enzyme_C"/>
    <property type="match status" value="1"/>
</dbReference>
<reference evidence="14" key="1">
    <citation type="submission" date="2009-10" db="EMBL/GenBank/DDBJ databases">
        <title>Complete sequence of chromosome of Methanocaldococcus vulcanius M7.</title>
        <authorList>
            <consortium name="US DOE Joint Genome Institute"/>
            <person name="Lucas S."/>
            <person name="Copeland A."/>
            <person name="Lapidus A."/>
            <person name="Glavina del Rio T."/>
            <person name="Dalin E."/>
            <person name="Tice H."/>
            <person name="Bruce D."/>
            <person name="Goodwin L."/>
            <person name="Pitluck S."/>
            <person name="Lcollab F.I."/>
            <person name="Brettin T."/>
            <person name="Detter J.C."/>
            <person name="Han C."/>
            <person name="Tapia R."/>
            <person name="Kuske C.R."/>
            <person name="Schmutz J."/>
            <person name="Larimer F."/>
            <person name="Land M."/>
            <person name="Hauser L."/>
            <person name="Kyrpides N."/>
            <person name="Ovchinikova G."/>
            <person name="Sieprawska-Lupa M."/>
            <person name="Whitman W.B."/>
            <person name="Woyke T."/>
        </authorList>
    </citation>
    <scope>NUCLEOTIDE SEQUENCE [LARGE SCALE GENOMIC DNA]</scope>
    <source>
        <strain evidence="14">M7</strain>
    </source>
</reference>
<dbReference type="NCBIfam" id="TIGR03846">
    <property type="entry name" value="sulfopy_beta"/>
    <property type="match status" value="1"/>
</dbReference>
<name>C9RHI7_METVM</name>
<organism evidence="14 15">
    <name type="scientific">Methanocaldococcus vulcanius (strain ATCC 700851 / DSM 12094 / M7)</name>
    <name type="common">Methanococcus vulcanius</name>
    <dbReference type="NCBI Taxonomy" id="579137"/>
    <lineage>
        <taxon>Archaea</taxon>
        <taxon>Methanobacteriati</taxon>
        <taxon>Methanobacteriota</taxon>
        <taxon>Methanomada group</taxon>
        <taxon>Methanococci</taxon>
        <taxon>Methanococcales</taxon>
        <taxon>Methanocaldococcaceae</taxon>
        <taxon>Methanocaldococcus</taxon>
    </lineage>
</organism>
<dbReference type="PANTHER" id="PTHR42818:SF1">
    <property type="entry name" value="SULFOPYRUVATE DECARBOXYLASE"/>
    <property type="match status" value="1"/>
</dbReference>
<comment type="subunit">
    <text evidence="9">Heterododecamer composed of 6 subunits alpha and 6 subunits beta.</text>
</comment>
<evidence type="ECO:0000256" key="4">
    <source>
        <dbReference type="ARBA" id="ARBA00022793"/>
    </source>
</evidence>
<sequence length="189" mass="20936">MLPKRIDIIKKIVDNVGDNEIIVSNIGFPSKELYFLKDRDRNFYMLGSMGLASSIGLGISLNCEDKVVVIDGDGSVLMNLGSLSTIGNTSPKNYILVIIDNSAYGSTGNQKTHTEKNTNLEKIAKGCGLDSITVESLDDFEKEFKKALKEDICKVIIAKTIPYNEKCPNIEIPPVVLKYRFKTSLKNKK</sequence>
<dbReference type="InterPro" id="IPR022494">
    <property type="entry name" value="Sulfopyruvate_deCO2ase_bsu"/>
</dbReference>
<comment type="function">
    <text evidence="7">Involved in the biosynthesis of the coenzyme M (2-mercaptoethanesulfonic acid). Catalyzes the decarboxylation of sulfopyruvate to sulfoacetaldehyde.</text>
</comment>
<evidence type="ECO:0000256" key="11">
    <source>
        <dbReference type="ARBA" id="ARBA00048551"/>
    </source>
</evidence>
<dbReference type="GeneID" id="8513521"/>
<comment type="pathway">
    <text evidence="8">Cofactor biosynthesis; coenzyme M biosynthesis; sulfoacetaldehyde from phosphoenolpyruvate and sulfite: step 4/4.</text>
</comment>
<comment type="catalytic activity">
    <reaction evidence="11">
        <text>3-sulfopyruvate + H(+) = sulfoacetaldehyde + CO2</text>
        <dbReference type="Rhea" id="RHEA:20948"/>
        <dbReference type="ChEBI" id="CHEBI:15378"/>
        <dbReference type="ChEBI" id="CHEBI:16526"/>
        <dbReference type="ChEBI" id="CHEBI:57940"/>
        <dbReference type="ChEBI" id="CHEBI:58246"/>
        <dbReference type="EC" id="4.1.1.79"/>
    </reaction>
</comment>
<evidence type="ECO:0000256" key="8">
    <source>
        <dbReference type="ARBA" id="ARBA00037914"/>
    </source>
</evidence>
<evidence type="ECO:0000313" key="14">
    <source>
        <dbReference type="EMBL" id="ACX73039.1"/>
    </source>
</evidence>
<dbReference type="InterPro" id="IPR029061">
    <property type="entry name" value="THDP-binding"/>
</dbReference>
<dbReference type="OrthoDB" id="77140at2157"/>
<dbReference type="EMBL" id="CP001787">
    <property type="protein sequence ID" value="ACX73039.1"/>
    <property type="molecule type" value="Genomic_DNA"/>
</dbReference>
<evidence type="ECO:0000256" key="5">
    <source>
        <dbReference type="ARBA" id="ARBA00023052"/>
    </source>
</evidence>
<dbReference type="InterPro" id="IPR011766">
    <property type="entry name" value="TPP_enzyme_TPP-bd"/>
</dbReference>
<dbReference type="RefSeq" id="WP_015733259.1">
    <property type="nucleotide sequence ID" value="NC_013407.1"/>
</dbReference>
<evidence type="ECO:0000259" key="13">
    <source>
        <dbReference type="Pfam" id="PF02775"/>
    </source>
</evidence>
<evidence type="ECO:0000313" key="15">
    <source>
        <dbReference type="Proteomes" id="UP000002063"/>
    </source>
</evidence>
<evidence type="ECO:0000256" key="9">
    <source>
        <dbReference type="ARBA" id="ARBA00038733"/>
    </source>
</evidence>
<keyword evidence="15" id="KW-1185">Reference proteome</keyword>
<gene>
    <name evidence="14" type="ordered locus">Metvu_1181</name>
</gene>
<dbReference type="CDD" id="cd03372">
    <property type="entry name" value="TPP_ComE"/>
    <property type="match status" value="1"/>
</dbReference>
<feature type="domain" description="Thiamine pyrophosphate enzyme TPP-binding" evidence="13">
    <location>
        <begin position="42"/>
        <end position="156"/>
    </location>
</feature>
<keyword evidence="4" id="KW-0210">Decarboxylase</keyword>
<evidence type="ECO:0000256" key="6">
    <source>
        <dbReference type="ARBA" id="ARBA00023239"/>
    </source>
</evidence>
<evidence type="ECO:0000256" key="12">
    <source>
        <dbReference type="ARBA" id="ARBA00070093"/>
    </source>
</evidence>
<dbReference type="PANTHER" id="PTHR42818">
    <property type="entry name" value="SULFOPYRUVATE DECARBOXYLASE SUBUNIT ALPHA"/>
    <property type="match status" value="1"/>
</dbReference>
<dbReference type="HOGENOM" id="CLU_117492_1_0_2"/>
<dbReference type="STRING" id="579137.Metvu_1181"/>
<protein>
    <recommendedName>
        <fullName evidence="12">Sulfopyruvate decarboxylase subunit beta</fullName>
        <ecNumber evidence="10">4.1.1.79</ecNumber>
    </recommendedName>
</protein>
<comment type="similarity">
    <text evidence="2">Belongs to the TPP enzyme family.</text>
</comment>
<accession>C9RHI7</accession>
<evidence type="ECO:0000256" key="3">
    <source>
        <dbReference type="ARBA" id="ARBA00022545"/>
    </source>
</evidence>
<dbReference type="KEGG" id="mvu:Metvu_1181"/>
<dbReference type="InterPro" id="IPR051818">
    <property type="entry name" value="TPP_dependent_decarboxylase"/>
</dbReference>
<dbReference type="GO" id="GO:0019295">
    <property type="term" value="P:coenzyme M biosynthetic process"/>
    <property type="evidence" value="ECO:0007669"/>
    <property type="project" value="UniProtKB-KW"/>
</dbReference>
<evidence type="ECO:0000256" key="7">
    <source>
        <dbReference type="ARBA" id="ARBA00037396"/>
    </source>
</evidence>
<dbReference type="Proteomes" id="UP000002063">
    <property type="component" value="Chromosome"/>
</dbReference>
<dbReference type="AlphaFoldDB" id="C9RHI7"/>
<dbReference type="EC" id="4.1.1.79" evidence="10"/>
<dbReference type="eggNOG" id="arCOG01614">
    <property type="taxonomic scope" value="Archaea"/>
</dbReference>
<proteinExistence type="inferred from homology"/>
<dbReference type="FunFam" id="3.40.50.970:FF:000095">
    <property type="entry name" value="Sulfopyruvate decarboxylase subunit beta"/>
    <property type="match status" value="1"/>
</dbReference>
<keyword evidence="3" id="KW-0174">Coenzyme M biosynthesis</keyword>
<evidence type="ECO:0000256" key="1">
    <source>
        <dbReference type="ARBA" id="ARBA00001964"/>
    </source>
</evidence>
<comment type="cofactor">
    <cofactor evidence="1">
        <name>thiamine diphosphate</name>
        <dbReference type="ChEBI" id="CHEBI:58937"/>
    </cofactor>
</comment>
<dbReference type="GO" id="GO:0050545">
    <property type="term" value="F:sulfopyruvate decarboxylase activity"/>
    <property type="evidence" value="ECO:0007669"/>
    <property type="project" value="UniProtKB-EC"/>
</dbReference>
<dbReference type="Gene3D" id="3.40.50.970">
    <property type="match status" value="1"/>
</dbReference>